<evidence type="ECO:0000256" key="1">
    <source>
        <dbReference type="SAM" id="MobiDB-lite"/>
    </source>
</evidence>
<accession>A0A9P6B7K9</accession>
<dbReference type="AlphaFoldDB" id="A0A9P6B7K9"/>
<organism evidence="2 3">
    <name type="scientific">Hydnum rufescens UP504</name>
    <dbReference type="NCBI Taxonomy" id="1448309"/>
    <lineage>
        <taxon>Eukaryota</taxon>
        <taxon>Fungi</taxon>
        <taxon>Dikarya</taxon>
        <taxon>Basidiomycota</taxon>
        <taxon>Agaricomycotina</taxon>
        <taxon>Agaricomycetes</taxon>
        <taxon>Cantharellales</taxon>
        <taxon>Hydnaceae</taxon>
        <taxon>Hydnum</taxon>
    </lineage>
</organism>
<evidence type="ECO:0000313" key="2">
    <source>
        <dbReference type="EMBL" id="KAF9518990.1"/>
    </source>
</evidence>
<reference evidence="2" key="1">
    <citation type="journal article" date="2020" name="Nat. Commun.">
        <title>Large-scale genome sequencing of mycorrhizal fungi provides insights into the early evolution of symbiotic traits.</title>
        <authorList>
            <person name="Miyauchi S."/>
            <person name="Kiss E."/>
            <person name="Kuo A."/>
            <person name="Drula E."/>
            <person name="Kohler A."/>
            <person name="Sanchez-Garcia M."/>
            <person name="Morin E."/>
            <person name="Andreopoulos B."/>
            <person name="Barry K.W."/>
            <person name="Bonito G."/>
            <person name="Buee M."/>
            <person name="Carver A."/>
            <person name="Chen C."/>
            <person name="Cichocki N."/>
            <person name="Clum A."/>
            <person name="Culley D."/>
            <person name="Crous P.W."/>
            <person name="Fauchery L."/>
            <person name="Girlanda M."/>
            <person name="Hayes R.D."/>
            <person name="Keri Z."/>
            <person name="LaButti K."/>
            <person name="Lipzen A."/>
            <person name="Lombard V."/>
            <person name="Magnuson J."/>
            <person name="Maillard F."/>
            <person name="Murat C."/>
            <person name="Nolan M."/>
            <person name="Ohm R.A."/>
            <person name="Pangilinan J."/>
            <person name="Pereira M.F."/>
            <person name="Perotto S."/>
            <person name="Peter M."/>
            <person name="Pfister S."/>
            <person name="Riley R."/>
            <person name="Sitrit Y."/>
            <person name="Stielow J.B."/>
            <person name="Szollosi G."/>
            <person name="Zifcakova L."/>
            <person name="Stursova M."/>
            <person name="Spatafora J.W."/>
            <person name="Tedersoo L."/>
            <person name="Vaario L.M."/>
            <person name="Yamada A."/>
            <person name="Yan M."/>
            <person name="Wang P."/>
            <person name="Xu J."/>
            <person name="Bruns T."/>
            <person name="Baldrian P."/>
            <person name="Vilgalys R."/>
            <person name="Dunand C."/>
            <person name="Henrissat B."/>
            <person name="Grigoriev I.V."/>
            <person name="Hibbett D."/>
            <person name="Nagy L.G."/>
            <person name="Martin F.M."/>
        </authorList>
    </citation>
    <scope>NUCLEOTIDE SEQUENCE</scope>
    <source>
        <strain evidence="2">UP504</strain>
    </source>
</reference>
<sequence>MTEKRQQNQSLVVAFSTSSATGVVPQDTLHTPQTLTDIPKGEASTEKQLRVFQAEVALEKCMNVWREATGMFKPQVLEHRESSIFKGPSLVDGGCYKDPPL</sequence>
<dbReference type="Proteomes" id="UP000886523">
    <property type="component" value="Unassembled WGS sequence"/>
</dbReference>
<evidence type="ECO:0000313" key="3">
    <source>
        <dbReference type="Proteomes" id="UP000886523"/>
    </source>
</evidence>
<proteinExistence type="predicted"/>
<name>A0A9P6B7K9_9AGAM</name>
<keyword evidence="3" id="KW-1185">Reference proteome</keyword>
<gene>
    <name evidence="2" type="ORF">BS47DRAFT_1379546</name>
</gene>
<dbReference type="EMBL" id="MU128920">
    <property type="protein sequence ID" value="KAF9518990.1"/>
    <property type="molecule type" value="Genomic_DNA"/>
</dbReference>
<feature type="region of interest" description="Disordered" evidence="1">
    <location>
        <begin position="23"/>
        <end position="42"/>
    </location>
</feature>
<protein>
    <submittedName>
        <fullName evidence="2">Uncharacterized protein</fullName>
    </submittedName>
</protein>
<comment type="caution">
    <text evidence="2">The sequence shown here is derived from an EMBL/GenBank/DDBJ whole genome shotgun (WGS) entry which is preliminary data.</text>
</comment>